<dbReference type="EMBL" id="JBHSWU010001101">
    <property type="protein sequence ID" value="MFC6726417.1"/>
    <property type="molecule type" value="Genomic_DNA"/>
</dbReference>
<dbReference type="AlphaFoldDB" id="A0ABD5S592"/>
<evidence type="ECO:0000313" key="2">
    <source>
        <dbReference type="Proteomes" id="UP001596328"/>
    </source>
</evidence>
<accession>A0ABD5S592</accession>
<gene>
    <name evidence="1" type="ORF">ACFQE1_19025</name>
</gene>
<name>A0ABD5S592_9EURY</name>
<organism evidence="1 2">
    <name type="scientific">Halobium palmae</name>
    <dbReference type="NCBI Taxonomy" id="1776492"/>
    <lineage>
        <taxon>Archaea</taxon>
        <taxon>Methanobacteriati</taxon>
        <taxon>Methanobacteriota</taxon>
        <taxon>Stenosarchaea group</taxon>
        <taxon>Halobacteria</taxon>
        <taxon>Halobacteriales</taxon>
        <taxon>Haloferacaceae</taxon>
        <taxon>Halobium</taxon>
    </lineage>
</organism>
<proteinExistence type="predicted"/>
<feature type="non-terminal residue" evidence="1">
    <location>
        <position position="1"/>
    </location>
</feature>
<protein>
    <submittedName>
        <fullName evidence="1">Uncharacterized protein</fullName>
    </submittedName>
</protein>
<dbReference type="Proteomes" id="UP001596328">
    <property type="component" value="Unassembled WGS sequence"/>
</dbReference>
<reference evidence="1 2" key="1">
    <citation type="journal article" date="2019" name="Int. J. Syst. Evol. Microbiol.">
        <title>The Global Catalogue of Microorganisms (GCM) 10K type strain sequencing project: providing services to taxonomists for standard genome sequencing and annotation.</title>
        <authorList>
            <consortium name="The Broad Institute Genomics Platform"/>
            <consortium name="The Broad Institute Genome Sequencing Center for Infectious Disease"/>
            <person name="Wu L."/>
            <person name="Ma J."/>
        </authorList>
    </citation>
    <scope>NUCLEOTIDE SEQUENCE [LARGE SCALE GENOMIC DNA]</scope>
    <source>
        <strain evidence="1 2">NBRC 111368</strain>
    </source>
</reference>
<keyword evidence="2" id="KW-1185">Reference proteome</keyword>
<comment type="caution">
    <text evidence="1">The sequence shown here is derived from an EMBL/GenBank/DDBJ whole genome shotgun (WGS) entry which is preliminary data.</text>
</comment>
<sequence length="198" mass="21787">RVALARDDSVATGAAAVLLLVSAGFTGFVAVDVTYLNPQGPENRAVQYAQPAGEMQPTLQDIERIARENDGTDVMFYGGFNDGNDRHYMYSPNESWGRGEEPPGGWFSRLPLPWYLGQYDASVDSTNEAATFEERRPPVVIALDDDGFANNASNLEPYLAEGYQCRQYQGYQYGRPLAFFDRDDVAGDVPPAAQPCDL</sequence>
<evidence type="ECO:0000313" key="1">
    <source>
        <dbReference type="EMBL" id="MFC6726417.1"/>
    </source>
</evidence>